<name>A0A9W7L5F5_9STRA</name>
<dbReference type="SUPFAM" id="SSF57184">
    <property type="entry name" value="Growth factor receptor domain"/>
    <property type="match status" value="1"/>
</dbReference>
<keyword evidence="1" id="KW-1133">Transmembrane helix</keyword>
<dbReference type="InterPro" id="IPR009030">
    <property type="entry name" value="Growth_fac_rcpt_cys_sf"/>
</dbReference>
<dbReference type="OrthoDB" id="200724at2759"/>
<dbReference type="EMBL" id="BRXZ01007758">
    <property type="protein sequence ID" value="GMI33722.1"/>
    <property type="molecule type" value="Genomic_DNA"/>
</dbReference>
<dbReference type="AlphaFoldDB" id="A0A9W7L5F5"/>
<reference evidence="2" key="1">
    <citation type="submission" date="2022-07" db="EMBL/GenBank/DDBJ databases">
        <title>Genome analysis of Parmales, a sister group of diatoms, reveals the evolutionary specialization of diatoms from phago-mixotrophs to photoautotrophs.</title>
        <authorList>
            <person name="Ban H."/>
            <person name="Sato S."/>
            <person name="Yoshikawa S."/>
            <person name="Kazumasa Y."/>
            <person name="Nakamura Y."/>
            <person name="Ichinomiya M."/>
            <person name="Saitoh K."/>
            <person name="Sato N."/>
            <person name="Blanc-Mathieu R."/>
            <person name="Endo H."/>
            <person name="Kuwata A."/>
            <person name="Ogata H."/>
        </authorList>
    </citation>
    <scope>NUCLEOTIDE SEQUENCE</scope>
</reference>
<evidence type="ECO:0000313" key="2">
    <source>
        <dbReference type="EMBL" id="GMI33722.1"/>
    </source>
</evidence>
<organism evidence="2 3">
    <name type="scientific">Triparma retinervis</name>
    <dbReference type="NCBI Taxonomy" id="2557542"/>
    <lineage>
        <taxon>Eukaryota</taxon>
        <taxon>Sar</taxon>
        <taxon>Stramenopiles</taxon>
        <taxon>Ochrophyta</taxon>
        <taxon>Bolidophyceae</taxon>
        <taxon>Parmales</taxon>
        <taxon>Triparmaceae</taxon>
        <taxon>Triparma</taxon>
    </lineage>
</organism>
<keyword evidence="3" id="KW-1185">Reference proteome</keyword>
<evidence type="ECO:0000256" key="1">
    <source>
        <dbReference type="SAM" id="Phobius"/>
    </source>
</evidence>
<keyword evidence="1" id="KW-0472">Membrane</keyword>
<gene>
    <name evidence="2" type="ORF">TrRE_jg10774</name>
</gene>
<evidence type="ECO:0000313" key="3">
    <source>
        <dbReference type="Proteomes" id="UP001165082"/>
    </source>
</evidence>
<dbReference type="SMART" id="SM01411">
    <property type="entry name" value="Ephrin_rec_like"/>
    <property type="match status" value="1"/>
</dbReference>
<dbReference type="Proteomes" id="UP001165082">
    <property type="component" value="Unassembled WGS sequence"/>
</dbReference>
<comment type="caution">
    <text evidence="2">The sequence shown here is derived from an EMBL/GenBank/DDBJ whole genome shotgun (WGS) entry which is preliminary data.</text>
</comment>
<keyword evidence="1" id="KW-0812">Transmembrane</keyword>
<protein>
    <submittedName>
        <fullName evidence="2">Uncharacterized protein</fullName>
    </submittedName>
</protein>
<accession>A0A9W7L5F5</accession>
<feature type="transmembrane region" description="Helical" evidence="1">
    <location>
        <begin position="843"/>
        <end position="867"/>
    </location>
</feature>
<sequence>MGDYITSGASWPIDNADPANGIWDTDGWASASVTDKDAAVLAFSRYSIVNNNLVDIMGSQGAVDSVYGALASKISIFSTSPPYITDTGSIPVPTNIFDMAAISEAMDRFTSANTTTNIMLCSSTDYVVQVHQAVNALYAMGGINLAAGVEVYTQEQALAWTTEEVVTNVHTVVEGGVLAAGGDATTATATADGAVADLEAFYASTTRSAVILGQANDLGKPGFVAQSELLASQGVMNNYCTNLAGACGVDLTGRPTDGTDLTPAEMRTIFRASVQYAGLSWPVDNTNADITVWTTASWDAATDADRDESIRVFSRYTAVNTELVTLYGSQAAADAAFGGDGSTEIPLANRIVAISSTPEVGGVPQNAFDAAAIRGGYATFSGETEITATEWAALTSTEQSKIAIDVYLNAYNAGLASIGGVPVTGFVDSTNDTDLEAVVQAFANIISPNTDSCVSQTNFTFCVAAEDRVHNEVEALYAYAIDTFVKTANSIDDATFAGLDETTQMTYRVQTFIVAGAVADADAYHAMDNHTKAIFTGKMGFIVGSELLASQGVMYGTCALLQASNPAYCSVDLTGRPTDGSDLTQAEFRTIFRNNLAVGGTWPADNTNVDTTSWTTASWDAATDAVRDESIRVFSRYNAVNTPTVEAASGDQAAADAAFGGDGSTELLLADRIVVISSAPEIDGVPQNAFDAAAIRGGYAIFSGETEITATEWAAMDFADQLNLTLDCSQCKVGKFASIPGTPSCQECSLGTYNKYKGMSSCEQCEAGKVLGASGTCLVCPEGKFSISGYLECQVFLALTFLFLPSVSVKIFSTFSCHDFDTGDSYLKVDYSLQCNAPKHKKLTLFALFMIALYPAGIPFSYFYLLYKNRRLLDGGSPMAALLNAIWSPGN</sequence>
<proteinExistence type="predicted"/>
<dbReference type="Gene3D" id="2.10.50.10">
    <property type="entry name" value="Tumor Necrosis Factor Receptor, subunit A, domain 2"/>
    <property type="match status" value="1"/>
</dbReference>